<name>A0A381VMY8_9ZZZZ</name>
<feature type="non-terminal residue" evidence="1">
    <location>
        <position position="1"/>
    </location>
</feature>
<dbReference type="EMBL" id="UINC01009167">
    <property type="protein sequence ID" value="SVA41128.1"/>
    <property type="molecule type" value="Genomic_DNA"/>
</dbReference>
<dbReference type="AlphaFoldDB" id="A0A381VMY8"/>
<proteinExistence type="predicted"/>
<protein>
    <submittedName>
        <fullName evidence="1">Uncharacterized protein</fullName>
    </submittedName>
</protein>
<evidence type="ECO:0000313" key="1">
    <source>
        <dbReference type="EMBL" id="SVA41128.1"/>
    </source>
</evidence>
<gene>
    <name evidence="1" type="ORF">METZ01_LOCUS93982</name>
</gene>
<organism evidence="1">
    <name type="scientific">marine metagenome</name>
    <dbReference type="NCBI Taxonomy" id="408172"/>
    <lineage>
        <taxon>unclassified sequences</taxon>
        <taxon>metagenomes</taxon>
        <taxon>ecological metagenomes</taxon>
    </lineage>
</organism>
<reference evidence="1" key="1">
    <citation type="submission" date="2018-05" db="EMBL/GenBank/DDBJ databases">
        <authorList>
            <person name="Lanie J.A."/>
            <person name="Ng W.-L."/>
            <person name="Kazmierczak K.M."/>
            <person name="Andrzejewski T.M."/>
            <person name="Davidsen T.M."/>
            <person name="Wayne K.J."/>
            <person name="Tettelin H."/>
            <person name="Glass J.I."/>
            <person name="Rusch D."/>
            <person name="Podicherti R."/>
            <person name="Tsui H.-C.T."/>
            <person name="Winkler M.E."/>
        </authorList>
    </citation>
    <scope>NUCLEOTIDE SEQUENCE</scope>
</reference>
<accession>A0A381VMY8</accession>
<sequence length="27" mass="2901">VIGYLNSPELIGLKVRFKGKLIDASIG</sequence>